<dbReference type="Proteomes" id="UP000243459">
    <property type="component" value="Chromosome 9"/>
</dbReference>
<sequence length="146" mass="15989">MIGRRVRGGRGLRERRRHDRIGGRKQVDGCLLSVGVGPNAGQEKEKVVGDHLAPVGIDVTKDLLSISLWCCEICTKIHGMESKLMNPSKISLLEIMIGRKVRGGRGLREWRRHDRIGGRKQVDGCLLSVGVGPNAGQEKENGSLGF</sequence>
<proteinExistence type="predicted"/>
<keyword evidence="2" id="KW-1185">Reference proteome</keyword>
<evidence type="ECO:0000313" key="2">
    <source>
        <dbReference type="Proteomes" id="UP000243459"/>
    </source>
</evidence>
<dbReference type="AlphaFoldDB" id="A0A5P1E7H0"/>
<accession>A0A5P1E7H0</accession>
<reference evidence="2" key="1">
    <citation type="journal article" date="2017" name="Nat. Commun.">
        <title>The asparagus genome sheds light on the origin and evolution of a young Y chromosome.</title>
        <authorList>
            <person name="Harkess A."/>
            <person name="Zhou J."/>
            <person name="Xu C."/>
            <person name="Bowers J.E."/>
            <person name="Van der Hulst R."/>
            <person name="Ayyampalayam S."/>
            <person name="Mercati F."/>
            <person name="Riccardi P."/>
            <person name="McKain M.R."/>
            <person name="Kakrana A."/>
            <person name="Tang H."/>
            <person name="Ray J."/>
            <person name="Groenendijk J."/>
            <person name="Arikit S."/>
            <person name="Mathioni S.M."/>
            <person name="Nakano M."/>
            <person name="Shan H."/>
            <person name="Telgmann-Rauber A."/>
            <person name="Kanno A."/>
            <person name="Yue Z."/>
            <person name="Chen H."/>
            <person name="Li W."/>
            <person name="Chen Y."/>
            <person name="Xu X."/>
            <person name="Zhang Y."/>
            <person name="Luo S."/>
            <person name="Chen H."/>
            <person name="Gao J."/>
            <person name="Mao Z."/>
            <person name="Pires J.C."/>
            <person name="Luo M."/>
            <person name="Kudrna D."/>
            <person name="Wing R.A."/>
            <person name="Meyers B.C."/>
            <person name="Yi K."/>
            <person name="Kong H."/>
            <person name="Lavrijsen P."/>
            <person name="Sunseri F."/>
            <person name="Falavigna A."/>
            <person name="Ye Y."/>
            <person name="Leebens-Mack J.H."/>
            <person name="Chen G."/>
        </authorList>
    </citation>
    <scope>NUCLEOTIDE SEQUENCE [LARGE SCALE GENOMIC DNA]</scope>
    <source>
        <strain evidence="2">cv. DH0086</strain>
    </source>
</reference>
<dbReference type="Gramene" id="ONK58510">
    <property type="protein sequence ID" value="ONK58510"/>
    <property type="gene ID" value="A4U43_C09F13820"/>
</dbReference>
<organism evidence="1 2">
    <name type="scientific">Asparagus officinalis</name>
    <name type="common">Garden asparagus</name>
    <dbReference type="NCBI Taxonomy" id="4686"/>
    <lineage>
        <taxon>Eukaryota</taxon>
        <taxon>Viridiplantae</taxon>
        <taxon>Streptophyta</taxon>
        <taxon>Embryophyta</taxon>
        <taxon>Tracheophyta</taxon>
        <taxon>Spermatophyta</taxon>
        <taxon>Magnoliopsida</taxon>
        <taxon>Liliopsida</taxon>
        <taxon>Asparagales</taxon>
        <taxon>Asparagaceae</taxon>
        <taxon>Asparagoideae</taxon>
        <taxon>Asparagus</taxon>
    </lineage>
</organism>
<protein>
    <submittedName>
        <fullName evidence="1">Uncharacterized protein</fullName>
    </submittedName>
</protein>
<evidence type="ECO:0000313" key="1">
    <source>
        <dbReference type="EMBL" id="ONK58510.1"/>
    </source>
</evidence>
<name>A0A5P1E7H0_ASPOF</name>
<gene>
    <name evidence="1" type="ORF">A4U43_C09F13820</name>
</gene>
<dbReference type="EMBL" id="CM007389">
    <property type="protein sequence ID" value="ONK58510.1"/>
    <property type="molecule type" value="Genomic_DNA"/>
</dbReference>